<comment type="similarity">
    <text evidence="1">Belongs to the prefoldin subunit beta family.</text>
</comment>
<protein>
    <recommendedName>
        <fullName evidence="6">Prefoldin subunit 6</fullName>
    </recommendedName>
</protein>
<dbReference type="GO" id="GO:0005737">
    <property type="term" value="C:cytoplasm"/>
    <property type="evidence" value="ECO:0007669"/>
    <property type="project" value="TreeGrafter"/>
</dbReference>
<reference evidence="5" key="1">
    <citation type="journal article" date="2014" name="Proc. Natl. Acad. Sci. U.S.A.">
        <title>Extensive sampling of basidiomycete genomes demonstrates inadequacy of the white-rot/brown-rot paradigm for wood decay fungi.</title>
        <authorList>
            <person name="Riley R."/>
            <person name="Salamov A.A."/>
            <person name="Brown D.W."/>
            <person name="Nagy L.G."/>
            <person name="Floudas D."/>
            <person name="Held B.W."/>
            <person name="Levasseur A."/>
            <person name="Lombard V."/>
            <person name="Morin E."/>
            <person name="Otillar R."/>
            <person name="Lindquist E.A."/>
            <person name="Sun H."/>
            <person name="LaButti K.M."/>
            <person name="Schmutz J."/>
            <person name="Jabbour D."/>
            <person name="Luo H."/>
            <person name="Baker S.E."/>
            <person name="Pisabarro A.G."/>
            <person name="Walton J.D."/>
            <person name="Blanchette R.A."/>
            <person name="Henrissat B."/>
            <person name="Martin F."/>
            <person name="Cullen D."/>
            <person name="Hibbett D.S."/>
            <person name="Grigoriev I.V."/>
        </authorList>
    </citation>
    <scope>NUCLEOTIDE SEQUENCE [LARGE SCALE GENOMIC DNA]</scope>
    <source>
        <strain evidence="5">FD-172 SS1</strain>
    </source>
</reference>
<dbReference type="OrthoDB" id="248120at2759"/>
<dbReference type="Proteomes" id="UP000027195">
    <property type="component" value="Unassembled WGS sequence"/>
</dbReference>
<proteinExistence type="inferred from homology"/>
<dbReference type="CDD" id="cd23161">
    <property type="entry name" value="Prefoldin_6"/>
    <property type="match status" value="1"/>
</dbReference>
<dbReference type="FunFam" id="1.10.287.370:FF:000003">
    <property type="entry name" value="Prefoldin subunit 6"/>
    <property type="match status" value="1"/>
</dbReference>
<sequence length="178" mass="19528">MSDTQLATLQAQLQSASAAYQVIQDDLSNAVEIRQRLDAQLSENEQVHKEFTGLGPNNQVYKLIGPILVKQDQSEARANVEKRIEFIKGEIKRVETQLSDLTKKSEDKKSEVSRSALVAHLLSSRWATSPTSAPSRDTMTDSFLFPLCSMMQIVQAQMVVQGLQQKAGGGPAAAKIQA</sequence>
<gene>
    <name evidence="4" type="ORF">BOTBODRAFT_104922</name>
</gene>
<dbReference type="GO" id="GO:0016272">
    <property type="term" value="C:prefoldin complex"/>
    <property type="evidence" value="ECO:0007669"/>
    <property type="project" value="InterPro"/>
</dbReference>
<organism evidence="4 5">
    <name type="scientific">Botryobasidium botryosum (strain FD-172 SS1)</name>
    <dbReference type="NCBI Taxonomy" id="930990"/>
    <lineage>
        <taxon>Eukaryota</taxon>
        <taxon>Fungi</taxon>
        <taxon>Dikarya</taxon>
        <taxon>Basidiomycota</taxon>
        <taxon>Agaricomycotina</taxon>
        <taxon>Agaricomycetes</taxon>
        <taxon>Cantharellales</taxon>
        <taxon>Botryobasidiaceae</taxon>
        <taxon>Botryobasidium</taxon>
    </lineage>
</organism>
<evidence type="ECO:0008006" key="6">
    <source>
        <dbReference type="Google" id="ProtNLM"/>
    </source>
</evidence>
<dbReference type="GO" id="GO:0051087">
    <property type="term" value="F:protein-folding chaperone binding"/>
    <property type="evidence" value="ECO:0007669"/>
    <property type="project" value="TreeGrafter"/>
</dbReference>
<dbReference type="InterPro" id="IPR002777">
    <property type="entry name" value="PFD_beta-like"/>
</dbReference>
<dbReference type="Pfam" id="PF01920">
    <property type="entry name" value="Prefoldin_2"/>
    <property type="match status" value="1"/>
</dbReference>
<evidence type="ECO:0000313" key="4">
    <source>
        <dbReference type="EMBL" id="KDQ18135.1"/>
    </source>
</evidence>
<dbReference type="SUPFAM" id="SSF46579">
    <property type="entry name" value="Prefoldin"/>
    <property type="match status" value="1"/>
</dbReference>
<feature type="coiled-coil region" evidence="3">
    <location>
        <begin position="77"/>
        <end position="111"/>
    </location>
</feature>
<dbReference type="GO" id="GO:0051082">
    <property type="term" value="F:unfolded protein binding"/>
    <property type="evidence" value="ECO:0007669"/>
    <property type="project" value="InterPro"/>
</dbReference>
<evidence type="ECO:0000256" key="1">
    <source>
        <dbReference type="ARBA" id="ARBA00008045"/>
    </source>
</evidence>
<dbReference type="GO" id="GO:0006457">
    <property type="term" value="P:protein folding"/>
    <property type="evidence" value="ECO:0007669"/>
    <property type="project" value="InterPro"/>
</dbReference>
<dbReference type="AlphaFoldDB" id="A0A067MTV1"/>
<keyword evidence="2" id="KW-0143">Chaperone</keyword>
<dbReference type="Gene3D" id="1.10.287.370">
    <property type="match status" value="1"/>
</dbReference>
<evidence type="ECO:0000313" key="5">
    <source>
        <dbReference type="Proteomes" id="UP000027195"/>
    </source>
</evidence>
<accession>A0A067MTV1</accession>
<dbReference type="InterPro" id="IPR009053">
    <property type="entry name" value="Prefoldin"/>
</dbReference>
<name>A0A067MTV1_BOTB1</name>
<evidence type="ECO:0000256" key="2">
    <source>
        <dbReference type="ARBA" id="ARBA00023186"/>
    </source>
</evidence>
<dbReference type="InParanoid" id="A0A067MTV1"/>
<dbReference type="PANTHER" id="PTHR21431">
    <property type="entry name" value="PREFOLDIN SUBUNIT 6"/>
    <property type="match status" value="1"/>
</dbReference>
<dbReference type="GO" id="GO:0051131">
    <property type="term" value="P:chaperone-mediated protein complex assembly"/>
    <property type="evidence" value="ECO:0007669"/>
    <property type="project" value="TreeGrafter"/>
</dbReference>
<dbReference type="EMBL" id="KL198022">
    <property type="protein sequence ID" value="KDQ18135.1"/>
    <property type="molecule type" value="Genomic_DNA"/>
</dbReference>
<keyword evidence="5" id="KW-1185">Reference proteome</keyword>
<dbReference type="HOGENOM" id="CLU_1510349_0_0_1"/>
<keyword evidence="3" id="KW-0175">Coiled coil</keyword>
<dbReference type="FunCoup" id="A0A067MTV1">
    <property type="interactions" value="518"/>
</dbReference>
<evidence type="ECO:0000256" key="3">
    <source>
        <dbReference type="SAM" id="Coils"/>
    </source>
</evidence>
<dbReference type="PANTHER" id="PTHR21431:SF0">
    <property type="entry name" value="PREFOLDIN SUBUNIT 6"/>
    <property type="match status" value="1"/>
</dbReference>
<dbReference type="STRING" id="930990.A0A067MTV1"/>